<evidence type="ECO:0000313" key="1">
    <source>
        <dbReference type="EMBL" id="KAF2826470.1"/>
    </source>
</evidence>
<keyword evidence="2" id="KW-1185">Reference proteome</keyword>
<dbReference type="AlphaFoldDB" id="A0A6A6ZZH6"/>
<accession>A0A6A6ZZH6</accession>
<organism evidence="1 2">
    <name type="scientific">Ophiobolus disseminans</name>
    <dbReference type="NCBI Taxonomy" id="1469910"/>
    <lineage>
        <taxon>Eukaryota</taxon>
        <taxon>Fungi</taxon>
        <taxon>Dikarya</taxon>
        <taxon>Ascomycota</taxon>
        <taxon>Pezizomycotina</taxon>
        <taxon>Dothideomycetes</taxon>
        <taxon>Pleosporomycetidae</taxon>
        <taxon>Pleosporales</taxon>
        <taxon>Pleosporineae</taxon>
        <taxon>Phaeosphaeriaceae</taxon>
        <taxon>Ophiobolus</taxon>
    </lineage>
</organism>
<protein>
    <submittedName>
        <fullName evidence="1">Uncharacterized protein</fullName>
    </submittedName>
</protein>
<sequence length="204" mass="23622">MAKTSNPQLQQVFGKLSSFKGKIASLPHIENEIYCQPNDAATWVQMLADMQSDITDVWNNLEHMKHRKMAVCAPKPLEFNPAEEEFCDTFRQWCISHNADAYQSNTPYEFLRHQKLRKSRFDPLGYFGMTHAVHLITAGERTFQQLDFAEQGLFVFTLNKIYADYHIGHSFDAGQIIDDRWQVVSRLSDAYGFFNQGVHFVYDA</sequence>
<name>A0A6A6ZZH6_9PLEO</name>
<proteinExistence type="predicted"/>
<dbReference type="Proteomes" id="UP000799424">
    <property type="component" value="Unassembled WGS sequence"/>
</dbReference>
<evidence type="ECO:0000313" key="2">
    <source>
        <dbReference type="Proteomes" id="UP000799424"/>
    </source>
</evidence>
<reference evidence="1" key="1">
    <citation type="journal article" date="2020" name="Stud. Mycol.">
        <title>101 Dothideomycetes genomes: a test case for predicting lifestyles and emergence of pathogens.</title>
        <authorList>
            <person name="Haridas S."/>
            <person name="Albert R."/>
            <person name="Binder M."/>
            <person name="Bloem J."/>
            <person name="Labutti K."/>
            <person name="Salamov A."/>
            <person name="Andreopoulos B."/>
            <person name="Baker S."/>
            <person name="Barry K."/>
            <person name="Bills G."/>
            <person name="Bluhm B."/>
            <person name="Cannon C."/>
            <person name="Castanera R."/>
            <person name="Culley D."/>
            <person name="Daum C."/>
            <person name="Ezra D."/>
            <person name="Gonzalez J."/>
            <person name="Henrissat B."/>
            <person name="Kuo A."/>
            <person name="Liang C."/>
            <person name="Lipzen A."/>
            <person name="Lutzoni F."/>
            <person name="Magnuson J."/>
            <person name="Mondo S."/>
            <person name="Nolan M."/>
            <person name="Ohm R."/>
            <person name="Pangilinan J."/>
            <person name="Park H.-J."/>
            <person name="Ramirez L."/>
            <person name="Alfaro M."/>
            <person name="Sun H."/>
            <person name="Tritt A."/>
            <person name="Yoshinaga Y."/>
            <person name="Zwiers L.-H."/>
            <person name="Turgeon B."/>
            <person name="Goodwin S."/>
            <person name="Spatafora J."/>
            <person name="Crous P."/>
            <person name="Grigoriev I."/>
        </authorList>
    </citation>
    <scope>NUCLEOTIDE SEQUENCE</scope>
    <source>
        <strain evidence="1">CBS 113818</strain>
    </source>
</reference>
<gene>
    <name evidence="1" type="ORF">CC86DRAFT_406735</name>
</gene>
<dbReference type="EMBL" id="MU006226">
    <property type="protein sequence ID" value="KAF2826470.1"/>
    <property type="molecule type" value="Genomic_DNA"/>
</dbReference>